<keyword evidence="3" id="KW-1185">Reference proteome</keyword>
<feature type="compositionally biased region" description="Polar residues" evidence="1">
    <location>
        <begin position="119"/>
        <end position="129"/>
    </location>
</feature>
<feature type="region of interest" description="Disordered" evidence="1">
    <location>
        <begin position="89"/>
        <end position="131"/>
    </location>
</feature>
<evidence type="ECO:0000256" key="1">
    <source>
        <dbReference type="SAM" id="MobiDB-lite"/>
    </source>
</evidence>
<dbReference type="EMBL" id="OZ019904">
    <property type="protein sequence ID" value="CAK9200279.1"/>
    <property type="molecule type" value="Genomic_DNA"/>
</dbReference>
<sequence length="234" mass="26238">MVLWELTLATAYVLGLPRTYRLVLRLQRRLIGPNHPKIRDFAYRRTKAVFSMALNVHKEIQRRDISVGRNIGNRILRMLDRMRPQANIRGPPTEAINEAPKPEAQVGKKGEFSKDPIKSNLQGATSTAESKPVNPPYRAFVAGQYGHSIGSGFSAGLSRLAPQMTHQSLPVVMGLWWQPVRKNMEFLRENDSSLKVRLPELGFKGSFPPAHGLAPGTSVLRADIAAWMEKPHQM</sequence>
<protein>
    <submittedName>
        <fullName evidence="2">Uncharacterized protein</fullName>
    </submittedName>
</protein>
<gene>
    <name evidence="2" type="ORF">CSSPTR1EN2_LOCUS5357</name>
</gene>
<evidence type="ECO:0000313" key="2">
    <source>
        <dbReference type="EMBL" id="CAK9200279.1"/>
    </source>
</evidence>
<organism evidence="2 3">
    <name type="scientific">Sphagnum troendelagicum</name>
    <dbReference type="NCBI Taxonomy" id="128251"/>
    <lineage>
        <taxon>Eukaryota</taxon>
        <taxon>Viridiplantae</taxon>
        <taxon>Streptophyta</taxon>
        <taxon>Embryophyta</taxon>
        <taxon>Bryophyta</taxon>
        <taxon>Sphagnophytina</taxon>
        <taxon>Sphagnopsida</taxon>
        <taxon>Sphagnales</taxon>
        <taxon>Sphagnaceae</taxon>
        <taxon>Sphagnum</taxon>
    </lineage>
</organism>
<dbReference type="Proteomes" id="UP001497512">
    <property type="component" value="Chromosome 12"/>
</dbReference>
<evidence type="ECO:0000313" key="3">
    <source>
        <dbReference type="Proteomes" id="UP001497512"/>
    </source>
</evidence>
<proteinExistence type="predicted"/>
<accession>A0ABP0TR31</accession>
<feature type="compositionally biased region" description="Basic and acidic residues" evidence="1">
    <location>
        <begin position="106"/>
        <end position="117"/>
    </location>
</feature>
<reference evidence="2" key="1">
    <citation type="submission" date="2024-02" db="EMBL/GenBank/DDBJ databases">
        <authorList>
            <consortium name="ELIXIR-Norway"/>
            <consortium name="Elixir Norway"/>
        </authorList>
    </citation>
    <scope>NUCLEOTIDE SEQUENCE</scope>
</reference>
<name>A0ABP0TR31_9BRYO</name>
<dbReference type="PANTHER" id="PTHR35998:SF1">
    <property type="entry name" value="OS02G0127900 PROTEIN"/>
    <property type="match status" value="1"/>
</dbReference>
<dbReference type="PANTHER" id="PTHR35998">
    <property type="entry name" value="OS02G0127900 PROTEIN"/>
    <property type="match status" value="1"/>
</dbReference>